<name>A0A6C0EUQ4_9ZZZZ</name>
<proteinExistence type="predicted"/>
<dbReference type="InterPro" id="IPR038718">
    <property type="entry name" value="SNF2-like_sf"/>
</dbReference>
<evidence type="ECO:0000259" key="1">
    <source>
        <dbReference type="Pfam" id="PF00176"/>
    </source>
</evidence>
<dbReference type="AlphaFoldDB" id="A0A6C0EUQ4"/>
<dbReference type="Pfam" id="PF00271">
    <property type="entry name" value="Helicase_C"/>
    <property type="match status" value="1"/>
</dbReference>
<dbReference type="InterPro" id="IPR000330">
    <property type="entry name" value="SNF2_N"/>
</dbReference>
<organism evidence="3">
    <name type="scientific">viral metagenome</name>
    <dbReference type="NCBI Taxonomy" id="1070528"/>
    <lineage>
        <taxon>unclassified sequences</taxon>
        <taxon>metagenomes</taxon>
        <taxon>organismal metagenomes</taxon>
    </lineage>
</organism>
<reference evidence="3" key="1">
    <citation type="journal article" date="2020" name="Nature">
        <title>Giant virus diversity and host interactions through global metagenomics.</title>
        <authorList>
            <person name="Schulz F."/>
            <person name="Roux S."/>
            <person name="Paez-Espino D."/>
            <person name="Jungbluth S."/>
            <person name="Walsh D.A."/>
            <person name="Denef V.J."/>
            <person name="McMahon K.D."/>
            <person name="Konstantinidis K.T."/>
            <person name="Eloe-Fadrosh E.A."/>
            <person name="Kyrpides N.C."/>
            <person name="Woyke T."/>
        </authorList>
    </citation>
    <scope>NUCLEOTIDE SEQUENCE</scope>
    <source>
        <strain evidence="3">GVMAG-M-3300009159-65</strain>
    </source>
</reference>
<dbReference type="InterPro" id="IPR027417">
    <property type="entry name" value="P-loop_NTPase"/>
</dbReference>
<feature type="domain" description="Helicase C-terminal" evidence="2">
    <location>
        <begin position="566"/>
        <end position="626"/>
    </location>
</feature>
<evidence type="ECO:0000259" key="2">
    <source>
        <dbReference type="Pfam" id="PF00271"/>
    </source>
</evidence>
<dbReference type="Pfam" id="PF00176">
    <property type="entry name" value="SNF2-rel_dom"/>
    <property type="match status" value="1"/>
</dbReference>
<dbReference type="InterPro" id="IPR001650">
    <property type="entry name" value="Helicase_C-like"/>
</dbReference>
<dbReference type="SUPFAM" id="SSF52540">
    <property type="entry name" value="P-loop containing nucleoside triphosphate hydrolases"/>
    <property type="match status" value="2"/>
</dbReference>
<dbReference type="Gene3D" id="3.40.50.10810">
    <property type="entry name" value="Tandem AAA-ATPase domain"/>
    <property type="match status" value="1"/>
</dbReference>
<protein>
    <submittedName>
        <fullName evidence="3">Uncharacterized protein</fullName>
    </submittedName>
</protein>
<sequence length="1105" mass="129468">MEKEDRHFFDENPDYYLPYPHLDDTRLQKKITLKKEFRYKYDGTIEDVDKQSKIVCKKTKKHELFPHQEFIKRYVSYDTPYNGVLLYHGLGSGKTCSAIGITESLRTYSKYIQNFKQIMIVASPNVQENFKLQLFNPNNLEKVNNVWNISGCLGNSFIQELNIFQINELTKDVLIQKINKIISHYYKFIGYIEFANIIERFLKSKNSHVIKKNLSAAFEGRVIVIDEIHNIRLTADMDKDKKKVATMLKTLVEYVKYIRFIFLTGTPMYNDPKEIIFILNILNMNDNRSTLAIKDVFDADGEFKPEGKHNLLIKANGYISYVRGENPYAFPFLVTPKMYKDSHSIKGLAKYPSRQFNNKKIEKGITHLDLYLNKLSPSQEEGYDYFINQITSSYSEEELEKFEEMDSVKYTMVMKPILSLNVCYRDKEKFLVGKEGLKSIMKFKESANPPNKNNFEYKKEGSGYFGYGKIGEHSIKIKTILDHIINSEGIILVYSQYIDGGLIPMALALEELGMRRYIKEKTLFKEPRTDPLNVYNLQKDPDYTGPSKHATYAIICGDKRISPNSNKEEIEALTHHNMMGERVKVVLISQAGSEGIDLNYLRQVHIMEPWYNMNRIEQIIGRARRNCSHKDILLEQRNVQVFLHGTLLDKMEAIDLYLYRKSEIKSIKIGKVSRVLKSVAVDCILNEEQQNFSKMKEIINIKLSTGQKIDYKVKDEPFSSLCDYSETCEYECINKISDAEIDEKTYSYGFTQNNKIVDKIKLLFTLKHVYHEKEFLNLLKDKTNTPIEIERAIYDILNDNQMFITDKFSRKGNMIYINGLYLFQPIEIKDKHVMMHERVNPITYKPKMVEIDIKENEENGNKTNDIMNKFMSYYDRAQQKANTEDWYDCYYKAVELVKTDISEETINSYLIHHICETFTFEETLEMLNHVYSKPVKGIEKRIKRDFNRFVIGKDDVLGILLINNTEKDPLQIYVFNEEWHIATYEERNILAKEITEILDVEMPVFKWVGYMGNYKNMFDFKIIDTTLPKMTGAILDNKGRTDILKILNDTVEEKTYNNSNTADYKKVHLCIAEELYLRNLDETSGGDPRYFLNKLEVYILNKKLK</sequence>
<dbReference type="EMBL" id="MN738933">
    <property type="protein sequence ID" value="QHT32253.1"/>
    <property type="molecule type" value="Genomic_DNA"/>
</dbReference>
<evidence type="ECO:0000313" key="3">
    <source>
        <dbReference type="EMBL" id="QHT32253.1"/>
    </source>
</evidence>
<accession>A0A6C0EUQ4</accession>
<dbReference type="Gene3D" id="3.40.50.300">
    <property type="entry name" value="P-loop containing nucleotide triphosphate hydrolases"/>
    <property type="match status" value="1"/>
</dbReference>
<feature type="domain" description="SNF2 N-terminal" evidence="1">
    <location>
        <begin position="81"/>
        <end position="287"/>
    </location>
</feature>
<dbReference type="GO" id="GO:0005524">
    <property type="term" value="F:ATP binding"/>
    <property type="evidence" value="ECO:0007669"/>
    <property type="project" value="InterPro"/>
</dbReference>